<proteinExistence type="predicted"/>
<protein>
    <submittedName>
        <fullName evidence="1">Uncharacterized protein</fullName>
    </submittedName>
</protein>
<reference evidence="1 2" key="1">
    <citation type="submission" date="2013-08" db="EMBL/GenBank/DDBJ databases">
        <authorList>
            <person name="Weinstock G."/>
            <person name="Sodergren E."/>
            <person name="Wylie T."/>
            <person name="Fulton L."/>
            <person name="Fulton R."/>
            <person name="Fronick C."/>
            <person name="O'Laughlin M."/>
            <person name="Godfrey J."/>
            <person name="Miner T."/>
            <person name="Herter B."/>
            <person name="Appelbaum E."/>
            <person name="Cordes M."/>
            <person name="Lek S."/>
            <person name="Wollam A."/>
            <person name="Pepin K.H."/>
            <person name="Palsikar V.B."/>
            <person name="Mitreva M."/>
            <person name="Wilson R.K."/>
        </authorList>
    </citation>
    <scope>NUCLEOTIDE SEQUENCE [LARGE SCALE GENOMIC DNA]</scope>
    <source>
        <strain evidence="1 2">ATCC 14665</strain>
    </source>
</reference>
<dbReference type="EMBL" id="AWVQ01000616">
    <property type="protein sequence ID" value="ERK69733.1"/>
    <property type="molecule type" value="Genomic_DNA"/>
</dbReference>
<accession>U2SWS2</accession>
<comment type="caution">
    <text evidence="1">The sequence shown here is derived from an EMBL/GenBank/DDBJ whole genome shotgun (WGS) entry which is preliminary data.</text>
</comment>
<dbReference type="HOGENOM" id="CLU_2445917_0_0_11"/>
<gene>
    <name evidence="1" type="ORF">N136_03939</name>
</gene>
<feature type="non-terminal residue" evidence="1">
    <location>
        <position position="90"/>
    </location>
</feature>
<sequence length="90" mass="8814">MPFPLLPLFPFPLLPLPLFPLPLPFPLFPFPLPVFPSSGAVVSCAGAGAGVGTTAGATFCGGVCTLGVGRGVGPVSAVSPPGARSAPRAS</sequence>
<evidence type="ECO:0000313" key="2">
    <source>
        <dbReference type="Proteomes" id="UP000016605"/>
    </source>
</evidence>
<dbReference type="AlphaFoldDB" id="U2SWS2"/>
<dbReference type="Proteomes" id="UP000016605">
    <property type="component" value="Unassembled WGS sequence"/>
</dbReference>
<name>U2SWS2_LEIAQ</name>
<organism evidence="1 2">
    <name type="scientific">Leifsonia aquatica ATCC 14665</name>
    <dbReference type="NCBI Taxonomy" id="1358026"/>
    <lineage>
        <taxon>Bacteria</taxon>
        <taxon>Bacillati</taxon>
        <taxon>Actinomycetota</taxon>
        <taxon>Actinomycetes</taxon>
        <taxon>Micrococcales</taxon>
        <taxon>Microbacteriaceae</taxon>
        <taxon>Leifsonia</taxon>
    </lineage>
</organism>
<evidence type="ECO:0000313" key="1">
    <source>
        <dbReference type="EMBL" id="ERK69733.1"/>
    </source>
</evidence>